<dbReference type="HAMAP" id="MF_00188">
    <property type="entry name" value="Pept_M48_protease_HtpX"/>
    <property type="match status" value="1"/>
</dbReference>
<dbReference type="EMBL" id="LCMG01000003">
    <property type="protein sequence ID" value="KKU34174.1"/>
    <property type="molecule type" value="Genomic_DNA"/>
</dbReference>
<dbReference type="InterPro" id="IPR050083">
    <property type="entry name" value="HtpX_protease"/>
</dbReference>
<protein>
    <recommendedName>
        <fullName evidence="12">Protease HtpX homolog</fullName>
        <ecNumber evidence="12">3.4.24.-</ecNumber>
    </recommendedName>
</protein>
<dbReference type="PANTHER" id="PTHR43221:SF1">
    <property type="entry name" value="PROTEASE HTPX"/>
    <property type="match status" value="1"/>
</dbReference>
<evidence type="ECO:0000256" key="8">
    <source>
        <dbReference type="ARBA" id="ARBA00022833"/>
    </source>
</evidence>
<dbReference type="Proteomes" id="UP000034705">
    <property type="component" value="Unassembled WGS sequence"/>
</dbReference>
<evidence type="ECO:0000256" key="11">
    <source>
        <dbReference type="ARBA" id="ARBA00023136"/>
    </source>
</evidence>
<organism evidence="14 15">
    <name type="scientific">Candidatus Uhrbacteria bacterium GW2011_GWF2_46_218</name>
    <dbReference type="NCBI Taxonomy" id="1619001"/>
    <lineage>
        <taxon>Bacteria</taxon>
        <taxon>Candidatus Uhriibacteriota</taxon>
    </lineage>
</organism>
<keyword evidence="6 12" id="KW-0479">Metal-binding</keyword>
<keyword evidence="9 12" id="KW-1133">Transmembrane helix</keyword>
<evidence type="ECO:0000313" key="15">
    <source>
        <dbReference type="Proteomes" id="UP000034705"/>
    </source>
</evidence>
<keyword evidence="10 12" id="KW-0482">Metalloprotease</keyword>
<evidence type="ECO:0000256" key="6">
    <source>
        <dbReference type="ARBA" id="ARBA00022723"/>
    </source>
</evidence>
<keyword evidence="7 12" id="KW-0378">Hydrolase</keyword>
<feature type="domain" description="Peptidase M48" evidence="13">
    <location>
        <begin position="76"/>
        <end position="292"/>
    </location>
</feature>
<comment type="cofactor">
    <cofactor evidence="12">
        <name>Zn(2+)</name>
        <dbReference type="ChEBI" id="CHEBI:29105"/>
    </cofactor>
    <text evidence="12">Binds 1 zinc ion per subunit.</text>
</comment>
<feature type="transmembrane region" description="Helical" evidence="12">
    <location>
        <begin position="12"/>
        <end position="34"/>
    </location>
</feature>
<feature type="transmembrane region" description="Helical" evidence="12">
    <location>
        <begin position="153"/>
        <end position="172"/>
    </location>
</feature>
<comment type="similarity">
    <text evidence="2 12">Belongs to the peptidase M48B family.</text>
</comment>
<keyword evidence="11 12" id="KW-0472">Membrane</keyword>
<dbReference type="Pfam" id="PF01435">
    <property type="entry name" value="Peptidase_M48"/>
    <property type="match status" value="1"/>
</dbReference>
<dbReference type="GO" id="GO:0004222">
    <property type="term" value="F:metalloendopeptidase activity"/>
    <property type="evidence" value="ECO:0007669"/>
    <property type="project" value="UniProtKB-UniRule"/>
</dbReference>
<evidence type="ECO:0000256" key="5">
    <source>
        <dbReference type="ARBA" id="ARBA00022692"/>
    </source>
</evidence>
<dbReference type="EC" id="3.4.24.-" evidence="12"/>
<feature type="binding site" evidence="12">
    <location>
        <position position="141"/>
    </location>
    <ligand>
        <name>Zn(2+)</name>
        <dbReference type="ChEBI" id="CHEBI:29105"/>
        <note>catalytic</note>
    </ligand>
</feature>
<evidence type="ECO:0000259" key="13">
    <source>
        <dbReference type="Pfam" id="PF01435"/>
    </source>
</evidence>
<proteinExistence type="inferred from homology"/>
<evidence type="ECO:0000256" key="2">
    <source>
        <dbReference type="ARBA" id="ARBA00009779"/>
    </source>
</evidence>
<comment type="subcellular location">
    <subcellularLocation>
        <location evidence="1 12">Cell membrane</location>
        <topology evidence="1 12">Multi-pass membrane protein</topology>
    </subcellularLocation>
</comment>
<dbReference type="GO" id="GO:0006508">
    <property type="term" value="P:proteolysis"/>
    <property type="evidence" value="ECO:0007669"/>
    <property type="project" value="UniProtKB-KW"/>
</dbReference>
<keyword evidence="8 12" id="KW-0862">Zinc</keyword>
<evidence type="ECO:0000256" key="10">
    <source>
        <dbReference type="ARBA" id="ARBA00023049"/>
    </source>
</evidence>
<dbReference type="Gene3D" id="3.30.2010.10">
    <property type="entry name" value="Metalloproteases ('zincins'), catalytic domain"/>
    <property type="match status" value="1"/>
</dbReference>
<dbReference type="GO" id="GO:0008270">
    <property type="term" value="F:zinc ion binding"/>
    <property type="evidence" value="ECO:0007669"/>
    <property type="project" value="UniProtKB-UniRule"/>
</dbReference>
<name>A0A0G1PN08_9BACT</name>
<evidence type="ECO:0000256" key="7">
    <source>
        <dbReference type="ARBA" id="ARBA00022801"/>
    </source>
</evidence>
<evidence type="ECO:0000256" key="12">
    <source>
        <dbReference type="HAMAP-Rule" id="MF_00188"/>
    </source>
</evidence>
<feature type="transmembrane region" description="Helical" evidence="12">
    <location>
        <begin position="40"/>
        <end position="57"/>
    </location>
</feature>
<dbReference type="InterPro" id="IPR022919">
    <property type="entry name" value="Pept_M48_protease_HtpX"/>
</dbReference>
<feature type="transmembrane region" description="Helical" evidence="12">
    <location>
        <begin position="187"/>
        <end position="208"/>
    </location>
</feature>
<keyword evidence="5 12" id="KW-0812">Transmembrane</keyword>
<keyword evidence="4 12" id="KW-0645">Protease</keyword>
<dbReference type="CDD" id="cd07340">
    <property type="entry name" value="M48B_Htpx_like"/>
    <property type="match status" value="1"/>
</dbReference>
<evidence type="ECO:0000313" key="14">
    <source>
        <dbReference type="EMBL" id="KKU34174.1"/>
    </source>
</evidence>
<dbReference type="AlphaFoldDB" id="A0A0G1PN08"/>
<feature type="binding site" evidence="12">
    <location>
        <position position="217"/>
    </location>
    <ligand>
        <name>Zn(2+)</name>
        <dbReference type="ChEBI" id="CHEBI:29105"/>
        <note>catalytic</note>
    </ligand>
</feature>
<dbReference type="PANTHER" id="PTHR43221">
    <property type="entry name" value="PROTEASE HTPX"/>
    <property type="match status" value="1"/>
</dbReference>
<comment type="caution">
    <text evidence="14">The sequence shown here is derived from an EMBL/GenBank/DDBJ whole genome shotgun (WGS) entry which is preliminary data.</text>
</comment>
<sequence length="296" mass="32329">MYADIARNKRDSWLLIIICTTLLVALGWVLGAAFESPEGGIILAALLATILVLIGYFSGDKVALMTSGAKPIQKSDAPELYRLVENLAIGSGLATPAIYIIPDEAGNAFATGRDPAHAAIAVTTGLLKLLDKQELEGVLAHELSHIKNYDIRFMTLVVVMVGAILLLSDILLRGNLFGGRRQEGQNAVWIFLIGIVLALLSPLIAELIKLAISRKREYLADASAALLTRYPEGLAQALEKIATQDRPLQKANHATAHLFLANPFDPFVTKRFEHLFSTHPPIEKRIERLRHMDASL</sequence>
<accession>A0A0G1PN08</accession>
<evidence type="ECO:0000256" key="3">
    <source>
        <dbReference type="ARBA" id="ARBA00022475"/>
    </source>
</evidence>
<reference evidence="14 15" key="1">
    <citation type="journal article" date="2015" name="Nature">
        <title>rRNA introns, odd ribosomes, and small enigmatic genomes across a large radiation of phyla.</title>
        <authorList>
            <person name="Brown C.T."/>
            <person name="Hug L.A."/>
            <person name="Thomas B.C."/>
            <person name="Sharon I."/>
            <person name="Castelle C.J."/>
            <person name="Singh A."/>
            <person name="Wilkins M.J."/>
            <person name="Williams K.H."/>
            <person name="Banfield J.F."/>
        </authorList>
    </citation>
    <scope>NUCLEOTIDE SEQUENCE [LARGE SCALE GENOMIC DNA]</scope>
</reference>
<evidence type="ECO:0000256" key="4">
    <source>
        <dbReference type="ARBA" id="ARBA00022670"/>
    </source>
</evidence>
<dbReference type="InterPro" id="IPR001915">
    <property type="entry name" value="Peptidase_M48"/>
</dbReference>
<gene>
    <name evidence="12" type="primary">htpX</name>
    <name evidence="14" type="ORF">UX45_C0003G0065</name>
</gene>
<evidence type="ECO:0000256" key="1">
    <source>
        <dbReference type="ARBA" id="ARBA00004651"/>
    </source>
</evidence>
<keyword evidence="3 12" id="KW-1003">Cell membrane</keyword>
<feature type="binding site" evidence="12">
    <location>
        <position position="145"/>
    </location>
    <ligand>
        <name>Zn(2+)</name>
        <dbReference type="ChEBI" id="CHEBI:29105"/>
        <note>catalytic</note>
    </ligand>
</feature>
<feature type="active site" evidence="12">
    <location>
        <position position="142"/>
    </location>
</feature>
<evidence type="ECO:0000256" key="9">
    <source>
        <dbReference type="ARBA" id="ARBA00022989"/>
    </source>
</evidence>
<dbReference type="GO" id="GO:0005886">
    <property type="term" value="C:plasma membrane"/>
    <property type="evidence" value="ECO:0007669"/>
    <property type="project" value="UniProtKB-SubCell"/>
</dbReference>